<evidence type="ECO:0000256" key="10">
    <source>
        <dbReference type="ARBA" id="ARBA00023015"/>
    </source>
</evidence>
<dbReference type="Gene3D" id="3.40.640.10">
    <property type="entry name" value="Type I PLP-dependent aspartate aminotransferase-like (Major domain)"/>
    <property type="match status" value="1"/>
</dbReference>
<keyword evidence="6" id="KW-0479">Metal-binding</keyword>
<dbReference type="GO" id="GO:0003700">
    <property type="term" value="F:DNA-binding transcription factor activity"/>
    <property type="evidence" value="ECO:0007669"/>
    <property type="project" value="InterPro"/>
</dbReference>
<dbReference type="Gene3D" id="3.90.1150.10">
    <property type="entry name" value="Aspartate Aminotransferase, domain 1"/>
    <property type="match status" value="1"/>
</dbReference>
<dbReference type="FunFam" id="3.40.640.10:FF:000012">
    <property type="entry name" value="alanine aminotransferase 2"/>
    <property type="match status" value="1"/>
</dbReference>
<evidence type="ECO:0000256" key="3">
    <source>
        <dbReference type="ARBA" id="ARBA00011738"/>
    </source>
</evidence>
<dbReference type="GO" id="GO:0003677">
    <property type="term" value="F:DNA binding"/>
    <property type="evidence" value="ECO:0007669"/>
    <property type="project" value="InterPro"/>
</dbReference>
<evidence type="ECO:0000256" key="2">
    <source>
        <dbReference type="ARBA" id="ARBA00004123"/>
    </source>
</evidence>
<dbReference type="Gene3D" id="1.10.287.1970">
    <property type="match status" value="1"/>
</dbReference>
<evidence type="ECO:0000256" key="5">
    <source>
        <dbReference type="ARBA" id="ARBA00022679"/>
    </source>
</evidence>
<feature type="domain" description="Copper-fist" evidence="15">
    <location>
        <begin position="513"/>
        <end position="552"/>
    </location>
</feature>
<dbReference type="InterPro" id="IPR001083">
    <property type="entry name" value="Cu_fist_DNA-bd_dom"/>
</dbReference>
<dbReference type="GO" id="GO:0030170">
    <property type="term" value="F:pyridoxal phosphate binding"/>
    <property type="evidence" value="ECO:0007669"/>
    <property type="project" value="InterPro"/>
</dbReference>
<dbReference type="EMBL" id="JACGCI010000124">
    <property type="protein sequence ID" value="KAF6744339.1"/>
    <property type="molecule type" value="Genomic_DNA"/>
</dbReference>
<dbReference type="OrthoDB" id="1732682at2759"/>
<dbReference type="GO" id="GO:0008483">
    <property type="term" value="F:transaminase activity"/>
    <property type="evidence" value="ECO:0007669"/>
    <property type="project" value="UniProtKB-KW"/>
</dbReference>
<keyword evidence="5 16" id="KW-0808">Transferase</keyword>
<organism evidence="16 17">
    <name type="scientific">Ephemerocybe angulata</name>
    <dbReference type="NCBI Taxonomy" id="980116"/>
    <lineage>
        <taxon>Eukaryota</taxon>
        <taxon>Fungi</taxon>
        <taxon>Dikarya</taxon>
        <taxon>Basidiomycota</taxon>
        <taxon>Agaricomycotina</taxon>
        <taxon>Agaricomycetes</taxon>
        <taxon>Agaricomycetidae</taxon>
        <taxon>Agaricales</taxon>
        <taxon>Agaricineae</taxon>
        <taxon>Psathyrellaceae</taxon>
        <taxon>Ephemerocybe</taxon>
    </lineage>
</organism>
<dbReference type="InterPro" id="IPR036395">
    <property type="entry name" value="Cu_fist_DNA-bd_dom_sf"/>
</dbReference>
<protein>
    <submittedName>
        <fullName evidence="16">Pyridoxal phosphate-dependent transferase</fullName>
    </submittedName>
</protein>
<evidence type="ECO:0000256" key="9">
    <source>
        <dbReference type="ARBA" id="ARBA00023008"/>
    </source>
</evidence>
<accession>A0A8H6HC62</accession>
<dbReference type="CDD" id="cd00609">
    <property type="entry name" value="AAT_like"/>
    <property type="match status" value="1"/>
</dbReference>
<evidence type="ECO:0000313" key="17">
    <source>
        <dbReference type="Proteomes" id="UP000521943"/>
    </source>
</evidence>
<keyword evidence="12" id="KW-0539">Nucleus</keyword>
<dbReference type="GO" id="GO:0005507">
    <property type="term" value="F:copper ion binding"/>
    <property type="evidence" value="ECO:0007669"/>
    <property type="project" value="InterPro"/>
</dbReference>
<dbReference type="Pfam" id="PF00649">
    <property type="entry name" value="Copper-fist"/>
    <property type="match status" value="1"/>
</dbReference>
<dbReference type="InterPro" id="IPR015422">
    <property type="entry name" value="PyrdxlP-dep_Trfase_small"/>
</dbReference>
<evidence type="ECO:0000313" key="16">
    <source>
        <dbReference type="EMBL" id="KAF6744339.1"/>
    </source>
</evidence>
<dbReference type="SMART" id="SM01090">
    <property type="entry name" value="Copper-fist"/>
    <property type="match status" value="1"/>
</dbReference>
<comment type="similarity">
    <text evidence="13">Belongs to the class-I pyridoxal-phosphate-dependent aminotransferase family. Alanine aminotransferase subfamily.</text>
</comment>
<keyword evidence="4" id="KW-0032">Aminotransferase</keyword>
<gene>
    <name evidence="16" type="ORF">DFP72DRAFT_1052221</name>
</gene>
<dbReference type="PANTHER" id="PTHR11751">
    <property type="entry name" value="ALANINE AMINOTRANSFERASE"/>
    <property type="match status" value="1"/>
</dbReference>
<dbReference type="GO" id="GO:0005634">
    <property type="term" value="C:nucleus"/>
    <property type="evidence" value="ECO:0007669"/>
    <property type="project" value="UniProtKB-SubCell"/>
</dbReference>
<dbReference type="SUPFAM" id="SSF57879">
    <property type="entry name" value="Zinc domain conserved in yeast copper-regulated transcription factors"/>
    <property type="match status" value="1"/>
</dbReference>
<dbReference type="SMART" id="SM00412">
    <property type="entry name" value="Cu_FIST"/>
    <property type="match status" value="1"/>
</dbReference>
<dbReference type="PRINTS" id="PR00617">
    <property type="entry name" value="COPPERFIST"/>
</dbReference>
<dbReference type="GO" id="GO:0042853">
    <property type="term" value="P:L-alanine catabolic process"/>
    <property type="evidence" value="ECO:0007669"/>
    <property type="project" value="UniProtKB-UniPathway"/>
</dbReference>
<evidence type="ECO:0000259" key="15">
    <source>
        <dbReference type="PROSITE" id="PS50073"/>
    </source>
</evidence>
<feature type="region of interest" description="Disordered" evidence="14">
    <location>
        <begin position="1009"/>
        <end position="1062"/>
    </location>
</feature>
<evidence type="ECO:0000256" key="13">
    <source>
        <dbReference type="ARBA" id="ARBA00025785"/>
    </source>
</evidence>
<feature type="compositionally biased region" description="Basic and acidic residues" evidence="14">
    <location>
        <begin position="964"/>
        <end position="974"/>
    </location>
</feature>
<dbReference type="Gene3D" id="3.90.430.10">
    <property type="entry name" value="Copper fist DNA-binding domain"/>
    <property type="match status" value="1"/>
</dbReference>
<comment type="subunit">
    <text evidence="3">Homodimer.</text>
</comment>
<dbReference type="AlphaFoldDB" id="A0A8H6HC62"/>
<reference evidence="16 17" key="1">
    <citation type="submission" date="2020-07" db="EMBL/GenBank/DDBJ databases">
        <title>Comparative genomics of pyrophilous fungi reveals a link between fire events and developmental genes.</title>
        <authorList>
            <consortium name="DOE Joint Genome Institute"/>
            <person name="Steindorff A.S."/>
            <person name="Carver A."/>
            <person name="Calhoun S."/>
            <person name="Stillman K."/>
            <person name="Liu H."/>
            <person name="Lipzen A."/>
            <person name="Pangilinan J."/>
            <person name="Labutti K."/>
            <person name="Bruns T.D."/>
            <person name="Grigoriev I.V."/>
        </authorList>
    </citation>
    <scope>NUCLEOTIDE SEQUENCE [LARGE SCALE GENOMIC DNA]</scope>
    <source>
        <strain evidence="16 17">CBS 144469</strain>
    </source>
</reference>
<dbReference type="FunFam" id="3.90.1150.10:FF:000151">
    <property type="entry name" value="Alanine aminotransferase 2"/>
    <property type="match status" value="1"/>
</dbReference>
<dbReference type="InterPro" id="IPR045088">
    <property type="entry name" value="ALAT1/2-like"/>
</dbReference>
<feature type="region of interest" description="Disordered" evidence="14">
    <location>
        <begin position="888"/>
        <end position="907"/>
    </location>
</feature>
<dbReference type="UniPathway" id="UPA00528">
    <property type="reaction ID" value="UER00586"/>
</dbReference>
<dbReference type="InterPro" id="IPR004839">
    <property type="entry name" value="Aminotransferase_I/II_large"/>
</dbReference>
<evidence type="ECO:0000256" key="12">
    <source>
        <dbReference type="ARBA" id="ARBA00023242"/>
    </source>
</evidence>
<feature type="region of interest" description="Disordered" evidence="14">
    <location>
        <begin position="934"/>
        <end position="974"/>
    </location>
</feature>
<evidence type="ECO:0000256" key="7">
    <source>
        <dbReference type="ARBA" id="ARBA00022833"/>
    </source>
</evidence>
<dbReference type="PANTHER" id="PTHR11751:SF29">
    <property type="entry name" value="ALANINE TRANSAMINASE"/>
    <property type="match status" value="1"/>
</dbReference>
<comment type="cofactor">
    <cofactor evidence="1">
        <name>pyridoxal 5'-phosphate</name>
        <dbReference type="ChEBI" id="CHEBI:597326"/>
    </cofactor>
</comment>
<keyword evidence="17" id="KW-1185">Reference proteome</keyword>
<dbReference type="InterPro" id="IPR015424">
    <property type="entry name" value="PyrdxlP-dep_Trfase"/>
</dbReference>
<dbReference type="PROSITE" id="PS50073">
    <property type="entry name" value="COPPER_FIST_2"/>
    <property type="match status" value="1"/>
</dbReference>
<dbReference type="SUPFAM" id="SSF53383">
    <property type="entry name" value="PLP-dependent transferases"/>
    <property type="match status" value="1"/>
</dbReference>
<feature type="compositionally biased region" description="Basic and acidic residues" evidence="14">
    <location>
        <begin position="1047"/>
        <end position="1062"/>
    </location>
</feature>
<keyword evidence="10" id="KW-0805">Transcription regulation</keyword>
<keyword evidence="9" id="KW-0186">Copper</keyword>
<evidence type="ECO:0000256" key="14">
    <source>
        <dbReference type="SAM" id="MobiDB-lite"/>
    </source>
</evidence>
<feature type="compositionally biased region" description="Low complexity" evidence="14">
    <location>
        <begin position="951"/>
        <end position="962"/>
    </location>
</feature>
<keyword evidence="11" id="KW-0804">Transcription</keyword>
<feature type="compositionally biased region" description="Low complexity" evidence="14">
    <location>
        <begin position="891"/>
        <end position="905"/>
    </location>
</feature>
<evidence type="ECO:0000256" key="1">
    <source>
        <dbReference type="ARBA" id="ARBA00001933"/>
    </source>
</evidence>
<dbReference type="Proteomes" id="UP000521943">
    <property type="component" value="Unassembled WGS sequence"/>
</dbReference>
<keyword evidence="7" id="KW-0862">Zinc</keyword>
<evidence type="ECO:0000256" key="6">
    <source>
        <dbReference type="ARBA" id="ARBA00022723"/>
    </source>
</evidence>
<comment type="subcellular location">
    <subcellularLocation>
        <location evidence="2">Nucleus</location>
    </subcellularLocation>
</comment>
<keyword evidence="8" id="KW-0663">Pyridoxal phosphate</keyword>
<dbReference type="InterPro" id="IPR015421">
    <property type="entry name" value="PyrdxlP-dep_Trfase_major"/>
</dbReference>
<name>A0A8H6HC62_9AGAR</name>
<sequence>MRTLTIDSLNPALLKVEYAVRGELAIKAEKYRVQLKEPNHGLPFDRVISSNIGNPQQKGLDQPPITFTRQVAALTEWPELAELAPGVFPADVVARAKELMEEIGSVGAYSHSQGVPFIRANVAKFIEERDGFPSDPNHIFLTGGASAGVSLLINMLISSPTSGILIPIPQYPLYTATLAQHNGRPIPYYLDESKGWATSAQEIEAALDKAHKENTVPKALVIINPGNPTGALLDEPTMIQLVHLCEKYSLVLLADEVYQANLHQPENHPFTSFKKVVRELDSHVPLVSFHSISKGVSGECGRRGGYFECTNIPEPIIALIYKMVSVGLCPPLSGQIGVDSMVRPPREGEESYALWKKETDTIHDALRSRTKVMAERLNSLPGVSCVDSPGALYLYPKITLSDKAIEAARAAGKEPDAFYALALLDETGICVVPGSGFGQREGEWHYRLTCLCPGVDEYVGKLEKFHQSFVENVWSVRACLRYHASCPAQSLPVCLLTIPVRRSSLTGDIQPPTMIISSKKYACETCIKGHRSSSCKHFDRPLFEIKKKGRPVTQCEHCRELRKTKQVHVKCICEGRLEHTPVPKGVLQAPPAPAPASGWLTVKSICRPPTHLGTKPGFESAAFPNGLPLHALETSVALPDAFSSDSDMSGGNSIACHCKDGGSCHCCVPRKSAVAGTPHASSSKPRKLTVKFETHDHEKTDLSVFGDASRIQSNTAQILARIAELRPVLPRPAESPTSMHQHPRHHDNTFSPYERAYGISHHQPLHGHPHSSSPTNATHYNMNAGQSPVENTGFFPSVCQCGDTCQCPGCTYHNHTILSAESAFSTCTNPGHCATCLDCTILSLQNTPMDTALSIPQSSQDASNNSESVDEWLRQLTSQASVSDASFNDFSASGPSGSSSASAPSMWNNPDYGSSDLVPGLDFDFNNPGMYEQMGYPRGQGGGAVPDYTRSRSVSTSSQSSTHHGQDGLPQHDRSMSGVLQVPYRPSGRLQGQGHLFENAMGSRSAPQLNLSMYRGGGPPGSNRVSPVPYASSNPDAPMSPHAHAPPQHDRYDPSMDGLHIR</sequence>
<evidence type="ECO:0000256" key="11">
    <source>
        <dbReference type="ARBA" id="ARBA00023163"/>
    </source>
</evidence>
<dbReference type="Pfam" id="PF00155">
    <property type="entry name" value="Aminotran_1_2"/>
    <property type="match status" value="1"/>
</dbReference>
<proteinExistence type="inferred from homology"/>
<evidence type="ECO:0000256" key="8">
    <source>
        <dbReference type="ARBA" id="ARBA00022898"/>
    </source>
</evidence>
<evidence type="ECO:0000256" key="4">
    <source>
        <dbReference type="ARBA" id="ARBA00022576"/>
    </source>
</evidence>
<comment type="caution">
    <text evidence="16">The sequence shown here is derived from an EMBL/GenBank/DDBJ whole genome shotgun (WGS) entry which is preliminary data.</text>
</comment>
<dbReference type="FunFam" id="3.90.430.10:FF:000001">
    <property type="entry name" value="Copper fist DNA-binding protein"/>
    <property type="match status" value="1"/>
</dbReference>